<keyword evidence="9 11" id="KW-0676">Redox-active center</keyword>
<organism evidence="15 16">
    <name type="scientific">Devosia albogilva</name>
    <dbReference type="NCBI Taxonomy" id="429726"/>
    <lineage>
        <taxon>Bacteria</taxon>
        <taxon>Pseudomonadati</taxon>
        <taxon>Pseudomonadota</taxon>
        <taxon>Alphaproteobacteria</taxon>
        <taxon>Hyphomicrobiales</taxon>
        <taxon>Devosiaceae</taxon>
        <taxon>Devosia</taxon>
    </lineage>
</organism>
<evidence type="ECO:0000259" key="14">
    <source>
        <dbReference type="Pfam" id="PF07992"/>
    </source>
</evidence>
<dbReference type="InterPro" id="IPR036188">
    <property type="entry name" value="FAD/NAD-bd_sf"/>
</dbReference>
<accession>A0ABW5QN46</accession>
<dbReference type="Proteomes" id="UP001597521">
    <property type="component" value="Unassembled WGS sequence"/>
</dbReference>
<dbReference type="InterPro" id="IPR016156">
    <property type="entry name" value="FAD/NAD-linked_Rdtase_dimer_sf"/>
</dbReference>
<keyword evidence="5 11" id="KW-0274">FAD</keyword>
<sequence>MMSHDYDLIVIGAGSGGVRAARMAATYGARVAVVEEFRVGGTCVIRGCVPKKLYVYAARYRDLFDLAPSFGWQVDSSFDWPTLVANKEKEITRLEAAYTANLEKPGVEIVKDRAVVTGPNSIELVQGGRALTAKYLLVATGAHPYIPDIPGKEFGITSNEAFDLPKLPHSILIEGGGYVAVEFATVFAGLGVDTTIVYRGECLLRGFDLDMRRGLEAGLIDRGIRIIYQTSIRSLARHGDDVAATFSDGVTAPYGAVMFATGRRANVRGLGLDKAGVHLNDRGEIAVDAYSRTNVPSIYAVGDVTGRAQLTPVAIREGWYFAETVFNDNPLAVDHSQIPTAVFSEPEIGVLGLTEAEAATHGDIDVYVARFRPMMTTLSTRTERMILKLITEKDGGRVLGCHILGPGAAEMIQLVAIAYGMGATKADFDRTIALHPTAAEELVTFKAPTYTYRNGDKVGG</sequence>
<dbReference type="NCBIfam" id="TIGR01424">
    <property type="entry name" value="gluta_reduc_2"/>
    <property type="match status" value="1"/>
</dbReference>
<dbReference type="EC" id="1.8.1.7" evidence="12"/>
<evidence type="ECO:0000313" key="16">
    <source>
        <dbReference type="Proteomes" id="UP001597521"/>
    </source>
</evidence>
<dbReference type="InterPro" id="IPR001100">
    <property type="entry name" value="Pyr_nuc-diS_OxRdtase"/>
</dbReference>
<dbReference type="NCBIfam" id="NF004776">
    <property type="entry name" value="PRK06116.1"/>
    <property type="match status" value="1"/>
</dbReference>
<keyword evidence="8" id="KW-1015">Disulfide bond</keyword>
<dbReference type="InterPro" id="IPR006324">
    <property type="entry name" value="GSHR"/>
</dbReference>
<comment type="caution">
    <text evidence="15">The sequence shown here is derived from an EMBL/GenBank/DDBJ whole genome shotgun (WGS) entry which is preliminary data.</text>
</comment>
<evidence type="ECO:0000256" key="9">
    <source>
        <dbReference type="ARBA" id="ARBA00023284"/>
    </source>
</evidence>
<dbReference type="PIRSF" id="PIRSF000350">
    <property type="entry name" value="Mercury_reductase_MerA"/>
    <property type="match status" value="1"/>
</dbReference>
<evidence type="ECO:0000256" key="2">
    <source>
        <dbReference type="ARBA" id="ARBA00007532"/>
    </source>
</evidence>
<comment type="function">
    <text evidence="12">Catalyzes the reduction of glutathione disulfide (GSSG) to reduced glutathione (GSH).</text>
</comment>
<dbReference type="SUPFAM" id="SSF55424">
    <property type="entry name" value="FAD/NAD-linked reductases, dimerisation (C-terminal) domain"/>
    <property type="match status" value="1"/>
</dbReference>
<comment type="subunit">
    <text evidence="3">Homodimer.</text>
</comment>
<dbReference type="InterPro" id="IPR004099">
    <property type="entry name" value="Pyr_nucl-diS_OxRdtase_dimer"/>
</dbReference>
<evidence type="ECO:0000256" key="6">
    <source>
        <dbReference type="ARBA" id="ARBA00022857"/>
    </source>
</evidence>
<name>A0ABW5QN46_9HYPH</name>
<dbReference type="GO" id="GO:0004362">
    <property type="term" value="F:glutathione-disulfide reductase (NADPH) activity"/>
    <property type="evidence" value="ECO:0007669"/>
    <property type="project" value="UniProtKB-EC"/>
</dbReference>
<evidence type="ECO:0000256" key="1">
    <source>
        <dbReference type="ARBA" id="ARBA00001974"/>
    </source>
</evidence>
<evidence type="ECO:0000256" key="11">
    <source>
        <dbReference type="RuleBase" id="RU003691"/>
    </source>
</evidence>
<comment type="catalytic activity">
    <reaction evidence="10 12">
        <text>2 glutathione + NADP(+) = glutathione disulfide + NADPH + H(+)</text>
        <dbReference type="Rhea" id="RHEA:11740"/>
        <dbReference type="ChEBI" id="CHEBI:15378"/>
        <dbReference type="ChEBI" id="CHEBI:57783"/>
        <dbReference type="ChEBI" id="CHEBI:57925"/>
        <dbReference type="ChEBI" id="CHEBI:58297"/>
        <dbReference type="ChEBI" id="CHEBI:58349"/>
        <dbReference type="EC" id="1.8.1.7"/>
    </reaction>
</comment>
<keyword evidence="16" id="KW-1185">Reference proteome</keyword>
<evidence type="ECO:0000256" key="10">
    <source>
        <dbReference type="ARBA" id="ARBA00049142"/>
    </source>
</evidence>
<dbReference type="EMBL" id="JBHUNP010000001">
    <property type="protein sequence ID" value="MFD2649065.1"/>
    <property type="molecule type" value="Genomic_DNA"/>
</dbReference>
<dbReference type="InterPro" id="IPR046952">
    <property type="entry name" value="GSHR/TRXR-like"/>
</dbReference>
<keyword evidence="7 11" id="KW-0560">Oxidoreductase</keyword>
<dbReference type="InterPro" id="IPR023753">
    <property type="entry name" value="FAD/NAD-binding_dom"/>
</dbReference>
<dbReference type="Gene3D" id="3.50.50.60">
    <property type="entry name" value="FAD/NAD(P)-binding domain"/>
    <property type="match status" value="2"/>
</dbReference>
<feature type="domain" description="Pyridine nucleotide-disulphide oxidoreductase dimerisation" evidence="13">
    <location>
        <begin position="338"/>
        <end position="444"/>
    </location>
</feature>
<dbReference type="Gene3D" id="3.30.390.30">
    <property type="match status" value="1"/>
</dbReference>
<protein>
    <recommendedName>
        <fullName evidence="12">Glutathione reductase</fullName>
        <shortName evidence="12">GRase</shortName>
        <ecNumber evidence="12">1.8.1.7</ecNumber>
    </recommendedName>
</protein>
<comment type="similarity">
    <text evidence="2 11">Belongs to the class-I pyridine nucleotide-disulfide oxidoreductase family.</text>
</comment>
<evidence type="ECO:0000256" key="3">
    <source>
        <dbReference type="ARBA" id="ARBA00011738"/>
    </source>
</evidence>
<dbReference type="PRINTS" id="PR00411">
    <property type="entry name" value="PNDRDTASEI"/>
</dbReference>
<evidence type="ECO:0000313" key="15">
    <source>
        <dbReference type="EMBL" id="MFD2649065.1"/>
    </source>
</evidence>
<reference evidence="16" key="1">
    <citation type="journal article" date="2019" name="Int. J. Syst. Evol. Microbiol.">
        <title>The Global Catalogue of Microorganisms (GCM) 10K type strain sequencing project: providing services to taxonomists for standard genome sequencing and annotation.</title>
        <authorList>
            <consortium name="The Broad Institute Genomics Platform"/>
            <consortium name="The Broad Institute Genome Sequencing Center for Infectious Disease"/>
            <person name="Wu L."/>
            <person name="Ma J."/>
        </authorList>
    </citation>
    <scope>NUCLEOTIDE SEQUENCE [LARGE SCALE GENOMIC DNA]</scope>
    <source>
        <strain evidence="16">CCM 7427</strain>
    </source>
</reference>
<keyword evidence="4 11" id="KW-0285">Flavoprotein</keyword>
<dbReference type="PANTHER" id="PTHR42737">
    <property type="entry name" value="GLUTATHIONE REDUCTASE"/>
    <property type="match status" value="1"/>
</dbReference>
<dbReference type="Pfam" id="PF07992">
    <property type="entry name" value="Pyr_redox_2"/>
    <property type="match status" value="1"/>
</dbReference>
<evidence type="ECO:0000256" key="8">
    <source>
        <dbReference type="ARBA" id="ARBA00023157"/>
    </source>
</evidence>
<comment type="cofactor">
    <cofactor evidence="1 12">
        <name>FAD</name>
        <dbReference type="ChEBI" id="CHEBI:57692"/>
    </cofactor>
</comment>
<evidence type="ECO:0000256" key="12">
    <source>
        <dbReference type="RuleBase" id="RU365040"/>
    </source>
</evidence>
<evidence type="ECO:0000256" key="5">
    <source>
        <dbReference type="ARBA" id="ARBA00022827"/>
    </source>
</evidence>
<dbReference type="PRINTS" id="PR00368">
    <property type="entry name" value="FADPNR"/>
</dbReference>
<evidence type="ECO:0000259" key="13">
    <source>
        <dbReference type="Pfam" id="PF02852"/>
    </source>
</evidence>
<feature type="domain" description="FAD/NAD(P)-binding" evidence="14">
    <location>
        <begin position="6"/>
        <end position="318"/>
    </location>
</feature>
<dbReference type="RefSeq" id="WP_386835655.1">
    <property type="nucleotide sequence ID" value="NZ_JBHUNP010000001.1"/>
</dbReference>
<proteinExistence type="inferred from homology"/>
<dbReference type="SUPFAM" id="SSF51905">
    <property type="entry name" value="FAD/NAD(P)-binding domain"/>
    <property type="match status" value="1"/>
</dbReference>
<evidence type="ECO:0000256" key="7">
    <source>
        <dbReference type="ARBA" id="ARBA00023002"/>
    </source>
</evidence>
<dbReference type="PROSITE" id="PS00076">
    <property type="entry name" value="PYRIDINE_REDOX_1"/>
    <property type="match status" value="1"/>
</dbReference>
<dbReference type="Pfam" id="PF02852">
    <property type="entry name" value="Pyr_redox_dim"/>
    <property type="match status" value="1"/>
</dbReference>
<gene>
    <name evidence="15" type="primary">gor</name>
    <name evidence="15" type="ORF">ACFSX5_14850</name>
</gene>
<keyword evidence="6 12" id="KW-0521">NADP</keyword>
<evidence type="ECO:0000256" key="4">
    <source>
        <dbReference type="ARBA" id="ARBA00022630"/>
    </source>
</evidence>
<dbReference type="InterPro" id="IPR012999">
    <property type="entry name" value="Pyr_OxRdtase_I_AS"/>
</dbReference>
<dbReference type="PANTHER" id="PTHR42737:SF2">
    <property type="entry name" value="GLUTATHIONE REDUCTASE"/>
    <property type="match status" value="1"/>
</dbReference>